<evidence type="ECO:0000313" key="7">
    <source>
        <dbReference type="Proteomes" id="UP000292424"/>
    </source>
</evidence>
<dbReference type="OrthoDB" id="750178at2"/>
<protein>
    <submittedName>
        <fullName evidence="6">AhpC/TSA family protein</fullName>
    </submittedName>
</protein>
<keyword evidence="3" id="KW-1015">Disulfide bond</keyword>
<evidence type="ECO:0000313" key="6">
    <source>
        <dbReference type="EMBL" id="QES87706.1"/>
    </source>
</evidence>
<feature type="domain" description="Thioredoxin" evidence="5">
    <location>
        <begin position="254"/>
        <end position="392"/>
    </location>
</feature>
<dbReference type="InterPro" id="IPR017937">
    <property type="entry name" value="Thioredoxin_CS"/>
</dbReference>
<dbReference type="PANTHER" id="PTHR42852:SF6">
    <property type="entry name" value="THIOL:DISULFIDE INTERCHANGE PROTEIN DSBE"/>
    <property type="match status" value="1"/>
</dbReference>
<keyword evidence="7" id="KW-1185">Reference proteome</keyword>
<dbReference type="PROSITE" id="PS00194">
    <property type="entry name" value="THIOREDOXIN_1"/>
    <property type="match status" value="1"/>
</dbReference>
<dbReference type="GO" id="GO:0017004">
    <property type="term" value="P:cytochrome complex assembly"/>
    <property type="evidence" value="ECO:0007669"/>
    <property type="project" value="UniProtKB-KW"/>
</dbReference>
<name>A0A5P2FW14_9BACT</name>
<gene>
    <name evidence="6" type="ORF">E0W69_003175</name>
</gene>
<dbReference type="AlphaFoldDB" id="A0A5P2FW14"/>
<keyword evidence="4" id="KW-0676">Redox-active center</keyword>
<dbReference type="Pfam" id="PF00578">
    <property type="entry name" value="AhpC-TSA"/>
    <property type="match status" value="1"/>
</dbReference>
<evidence type="ECO:0000259" key="5">
    <source>
        <dbReference type="PROSITE" id="PS51352"/>
    </source>
</evidence>
<dbReference type="InterPro" id="IPR000866">
    <property type="entry name" value="AhpC/TSA"/>
</dbReference>
<dbReference type="GO" id="GO:0016491">
    <property type="term" value="F:oxidoreductase activity"/>
    <property type="evidence" value="ECO:0007669"/>
    <property type="project" value="InterPro"/>
</dbReference>
<reference evidence="6 7" key="1">
    <citation type="submission" date="2019-09" db="EMBL/GenBank/DDBJ databases">
        <title>Complete genome sequence of Arachidicoccus sp. B3-10 isolated from apple orchard soil.</title>
        <authorList>
            <person name="Kim H.S."/>
            <person name="Han K.-I."/>
            <person name="Suh M.K."/>
            <person name="Lee K.C."/>
            <person name="Eom M.K."/>
            <person name="Kim J.-S."/>
            <person name="Kang S.W."/>
            <person name="Sin Y."/>
            <person name="Lee J.-S."/>
        </authorList>
    </citation>
    <scope>NUCLEOTIDE SEQUENCE [LARGE SCALE GENOMIC DNA]</scope>
    <source>
        <strain evidence="6 7">B3-10</strain>
    </source>
</reference>
<dbReference type="KEGG" id="arac:E0W69_003175"/>
<dbReference type="PANTHER" id="PTHR42852">
    <property type="entry name" value="THIOL:DISULFIDE INTERCHANGE PROTEIN DSBE"/>
    <property type="match status" value="1"/>
</dbReference>
<dbReference type="InterPro" id="IPR013766">
    <property type="entry name" value="Thioredoxin_domain"/>
</dbReference>
<dbReference type="PROSITE" id="PS51352">
    <property type="entry name" value="THIOREDOXIN_2"/>
    <property type="match status" value="1"/>
</dbReference>
<dbReference type="Gene3D" id="3.40.30.10">
    <property type="entry name" value="Glutaredoxin"/>
    <property type="match status" value="1"/>
</dbReference>
<sequence length="392" mass="43518">MIRLEMKKRNWIIACGGLAFGSVAMTSCNQTHKSSSSLEVTGKVEKIKAQKVYLESLSFTSPNPEIVDSASVEKDGTYSLKTITKGENLYAVVVDQQYPFFFINDNDKITLNIDPENTRKPDIQGSEASTALYEFLNEYAKKDSSAAADKAMIDTLNNQDVPVKKQDSIINSLTNRKNETLQSLNDLIKNYIENTPSPAGAAYGIVQGTRTMDPKILLPIAENTAKKFPSDGNLAALMSMLKQNAASVPDQNYKLLGKQAPDLKMNDVNGRPMSISQFKGKYVLVDFWASWCGPCREENPNVVAAYQKFRNKNFTIVGVSLDKDKESWIKAIQHDKLTWNHMSDLKFWDSEAVAAYGFDGIPFNVLVDPTGKIIASSLRGEALEQKLSEVLK</sequence>
<dbReference type="Pfam" id="PF14289">
    <property type="entry name" value="DUF4369"/>
    <property type="match status" value="1"/>
</dbReference>
<organism evidence="6 7">
    <name type="scientific">Rhizosphaericola mali</name>
    <dbReference type="NCBI Taxonomy" id="2545455"/>
    <lineage>
        <taxon>Bacteria</taxon>
        <taxon>Pseudomonadati</taxon>
        <taxon>Bacteroidota</taxon>
        <taxon>Chitinophagia</taxon>
        <taxon>Chitinophagales</taxon>
        <taxon>Chitinophagaceae</taxon>
        <taxon>Rhizosphaericola</taxon>
    </lineage>
</organism>
<dbReference type="Proteomes" id="UP000292424">
    <property type="component" value="Chromosome"/>
</dbReference>
<dbReference type="EMBL" id="CP044016">
    <property type="protein sequence ID" value="QES87706.1"/>
    <property type="molecule type" value="Genomic_DNA"/>
</dbReference>
<dbReference type="CDD" id="cd02966">
    <property type="entry name" value="TlpA_like_family"/>
    <property type="match status" value="1"/>
</dbReference>
<comment type="subcellular location">
    <subcellularLocation>
        <location evidence="1">Cell envelope</location>
    </subcellularLocation>
</comment>
<accession>A0A5P2FW14</accession>
<keyword evidence="2" id="KW-0201">Cytochrome c-type biogenesis</keyword>
<proteinExistence type="predicted"/>
<dbReference type="InterPro" id="IPR025380">
    <property type="entry name" value="DUF4369"/>
</dbReference>
<dbReference type="PROSITE" id="PS51257">
    <property type="entry name" value="PROKAR_LIPOPROTEIN"/>
    <property type="match status" value="1"/>
</dbReference>
<evidence type="ECO:0000256" key="4">
    <source>
        <dbReference type="ARBA" id="ARBA00023284"/>
    </source>
</evidence>
<evidence type="ECO:0000256" key="2">
    <source>
        <dbReference type="ARBA" id="ARBA00022748"/>
    </source>
</evidence>
<dbReference type="GO" id="GO:0030313">
    <property type="term" value="C:cell envelope"/>
    <property type="evidence" value="ECO:0007669"/>
    <property type="project" value="UniProtKB-SubCell"/>
</dbReference>
<dbReference type="InterPro" id="IPR036249">
    <property type="entry name" value="Thioredoxin-like_sf"/>
</dbReference>
<dbReference type="SUPFAM" id="SSF52833">
    <property type="entry name" value="Thioredoxin-like"/>
    <property type="match status" value="1"/>
</dbReference>
<evidence type="ECO:0000256" key="1">
    <source>
        <dbReference type="ARBA" id="ARBA00004196"/>
    </source>
</evidence>
<dbReference type="InterPro" id="IPR050553">
    <property type="entry name" value="Thioredoxin_ResA/DsbE_sf"/>
</dbReference>
<dbReference type="GO" id="GO:0016209">
    <property type="term" value="F:antioxidant activity"/>
    <property type="evidence" value="ECO:0007669"/>
    <property type="project" value="InterPro"/>
</dbReference>
<evidence type="ECO:0000256" key="3">
    <source>
        <dbReference type="ARBA" id="ARBA00023157"/>
    </source>
</evidence>